<name>A0ABD5PDU9_9EURY</name>
<feature type="region of interest" description="Disordered" evidence="2">
    <location>
        <begin position="1"/>
        <end position="25"/>
    </location>
</feature>
<dbReference type="Pfam" id="PF06133">
    <property type="entry name" value="Com_YlbF"/>
    <property type="match status" value="1"/>
</dbReference>
<dbReference type="SUPFAM" id="SSF158622">
    <property type="entry name" value="YheA/YmcA-like"/>
    <property type="match status" value="1"/>
</dbReference>
<dbReference type="Proteomes" id="UP001595921">
    <property type="component" value="Unassembled WGS sequence"/>
</dbReference>
<keyword evidence="1" id="KW-0175">Coiled coil</keyword>
<comment type="caution">
    <text evidence="3">The sequence shown here is derived from an EMBL/GenBank/DDBJ whole genome shotgun (WGS) entry which is preliminary data.</text>
</comment>
<dbReference type="Gene3D" id="1.20.1500.10">
    <property type="entry name" value="YheA/YmcA-like"/>
    <property type="match status" value="1"/>
</dbReference>
<accession>A0ABD5PDU9</accession>
<evidence type="ECO:0000313" key="3">
    <source>
        <dbReference type="EMBL" id="MFC4358893.1"/>
    </source>
</evidence>
<organism evidence="3 4">
    <name type="scientific">Halobium salinum</name>
    <dbReference type="NCBI Taxonomy" id="1364940"/>
    <lineage>
        <taxon>Archaea</taxon>
        <taxon>Methanobacteriati</taxon>
        <taxon>Methanobacteriota</taxon>
        <taxon>Stenosarchaea group</taxon>
        <taxon>Halobacteria</taxon>
        <taxon>Halobacteriales</taxon>
        <taxon>Haloferacaceae</taxon>
        <taxon>Halobium</taxon>
    </lineage>
</organism>
<gene>
    <name evidence="3" type="ORF">ACFO0N_13165</name>
</gene>
<dbReference type="InterPro" id="IPR010368">
    <property type="entry name" value="Com_YlbF"/>
</dbReference>
<evidence type="ECO:0000313" key="4">
    <source>
        <dbReference type="Proteomes" id="UP001595921"/>
    </source>
</evidence>
<evidence type="ECO:0000256" key="1">
    <source>
        <dbReference type="SAM" id="Coils"/>
    </source>
</evidence>
<reference evidence="3 4" key="1">
    <citation type="journal article" date="2019" name="Int. J. Syst. Evol. Microbiol.">
        <title>The Global Catalogue of Microorganisms (GCM) 10K type strain sequencing project: providing services to taxonomists for standard genome sequencing and annotation.</title>
        <authorList>
            <consortium name="The Broad Institute Genomics Platform"/>
            <consortium name="The Broad Institute Genome Sequencing Center for Infectious Disease"/>
            <person name="Wu L."/>
            <person name="Ma J."/>
        </authorList>
    </citation>
    <scope>NUCLEOTIDE SEQUENCE [LARGE SCALE GENOMIC DNA]</scope>
    <source>
        <strain evidence="3 4">CGMCC 1.12553</strain>
    </source>
</reference>
<keyword evidence="4" id="KW-1185">Reference proteome</keyword>
<evidence type="ECO:0000256" key="2">
    <source>
        <dbReference type="SAM" id="MobiDB-lite"/>
    </source>
</evidence>
<dbReference type="RefSeq" id="WP_267619819.1">
    <property type="nucleotide sequence ID" value="NZ_JAODIW010000004.1"/>
</dbReference>
<dbReference type="AlphaFoldDB" id="A0ABD5PDU9"/>
<dbReference type="InterPro" id="IPR023378">
    <property type="entry name" value="YheA/YmcA-like_dom_sf"/>
</dbReference>
<sequence>MSMETQSADDGASETLEGMGRELGAAIASSPVHERFVEAQAAVEDDDEAQALISEFEQERQAFTLARQNGSATQEDLRELQATQEELHSLPVMEEFLESKAELQGRLEAVNEAISEQLEVDFGGEAGGCCQDD</sequence>
<proteinExistence type="predicted"/>
<protein>
    <submittedName>
        <fullName evidence="3">YlbF family regulator</fullName>
    </submittedName>
</protein>
<dbReference type="EMBL" id="JBHSDS010000007">
    <property type="protein sequence ID" value="MFC4358893.1"/>
    <property type="molecule type" value="Genomic_DNA"/>
</dbReference>
<feature type="coiled-coil region" evidence="1">
    <location>
        <begin position="93"/>
        <end position="120"/>
    </location>
</feature>